<evidence type="ECO:0000313" key="2">
    <source>
        <dbReference type="EMBL" id="KAJ1722417.1"/>
    </source>
</evidence>
<accession>A0A9W7Y1X8</accession>
<gene>
    <name evidence="2" type="ORF">LPJ53_003176</name>
</gene>
<dbReference type="InterPro" id="IPR036282">
    <property type="entry name" value="Glutathione-S-Trfase_C_sf"/>
</dbReference>
<dbReference type="InterPro" id="IPR004046">
    <property type="entry name" value="GST_C"/>
</dbReference>
<dbReference type="SUPFAM" id="SSF47616">
    <property type="entry name" value="GST C-terminal domain-like"/>
    <property type="match status" value="1"/>
</dbReference>
<proteinExistence type="predicted"/>
<comment type="caution">
    <text evidence="2">The sequence shown here is derived from an EMBL/GenBank/DDBJ whole genome shotgun (WGS) entry which is preliminary data.</text>
</comment>
<dbReference type="AlphaFoldDB" id="A0A9W7Y1X8"/>
<dbReference type="PROSITE" id="PS50405">
    <property type="entry name" value="GST_CTER"/>
    <property type="match status" value="1"/>
</dbReference>
<dbReference type="Gene3D" id="1.20.1050.10">
    <property type="match status" value="1"/>
</dbReference>
<dbReference type="OrthoDB" id="414243at2759"/>
<keyword evidence="3" id="KW-1185">Reference proteome</keyword>
<dbReference type="InterPro" id="IPR010987">
    <property type="entry name" value="Glutathione-S-Trfase_C-like"/>
</dbReference>
<organism evidence="2 3">
    <name type="scientific">Coemansia erecta</name>
    <dbReference type="NCBI Taxonomy" id="147472"/>
    <lineage>
        <taxon>Eukaryota</taxon>
        <taxon>Fungi</taxon>
        <taxon>Fungi incertae sedis</taxon>
        <taxon>Zoopagomycota</taxon>
        <taxon>Kickxellomycotina</taxon>
        <taxon>Kickxellomycetes</taxon>
        <taxon>Kickxellales</taxon>
        <taxon>Kickxellaceae</taxon>
        <taxon>Coemansia</taxon>
    </lineage>
</organism>
<dbReference type="EMBL" id="JANBOJ010000113">
    <property type="protein sequence ID" value="KAJ1722417.1"/>
    <property type="molecule type" value="Genomic_DNA"/>
</dbReference>
<dbReference type="Pfam" id="PF14497">
    <property type="entry name" value="GST_C_3"/>
    <property type="match status" value="1"/>
</dbReference>
<reference evidence="2" key="1">
    <citation type="submission" date="2022-07" db="EMBL/GenBank/DDBJ databases">
        <title>Phylogenomic reconstructions and comparative analyses of Kickxellomycotina fungi.</title>
        <authorList>
            <person name="Reynolds N.K."/>
            <person name="Stajich J.E."/>
            <person name="Barry K."/>
            <person name="Grigoriev I.V."/>
            <person name="Crous P."/>
            <person name="Smith M.E."/>
        </authorList>
    </citation>
    <scope>NUCLEOTIDE SEQUENCE</scope>
    <source>
        <strain evidence="2">NBRC 32514</strain>
    </source>
</reference>
<evidence type="ECO:0000313" key="3">
    <source>
        <dbReference type="Proteomes" id="UP001149813"/>
    </source>
</evidence>
<name>A0A9W7Y1X8_9FUNG</name>
<protein>
    <recommendedName>
        <fullName evidence="1">GST C-terminal domain-containing protein</fullName>
    </recommendedName>
</protein>
<sequence length="131" mass="14812">MLLYILQDAARQIELRSQIKDLWDLCLQYKFGSEESRKGTLDKYTTLSKAVISYHEEHLKQNGANGHYFGSKTTYLDIAVFATYMALKDFIAPVFPQALDSFAKDSAPLLNKLFETVSAEPSLASYLATFN</sequence>
<feature type="domain" description="GST C-terminal" evidence="1">
    <location>
        <begin position="5"/>
        <end position="131"/>
    </location>
</feature>
<dbReference type="Proteomes" id="UP001149813">
    <property type="component" value="Unassembled WGS sequence"/>
</dbReference>
<evidence type="ECO:0000259" key="1">
    <source>
        <dbReference type="PROSITE" id="PS50405"/>
    </source>
</evidence>